<dbReference type="HOGENOM" id="CLU_3218403_0_0_6"/>
<evidence type="ECO:0000313" key="3">
    <source>
        <dbReference type="Proteomes" id="UP000035081"/>
    </source>
</evidence>
<keyword evidence="1" id="KW-0812">Transmembrane</keyword>
<keyword evidence="1" id="KW-0472">Membrane</keyword>
<name>W5YWQ8_9GAMM</name>
<feature type="transmembrane region" description="Helical" evidence="1">
    <location>
        <begin position="12"/>
        <end position="41"/>
    </location>
</feature>
<reference evidence="2 3" key="1">
    <citation type="journal article" date="2014" name="Genome Announc.">
        <title>Draft Genome Sequences of Marinobacter similis A3d10T and Marinobacter salarius R9SW1T.</title>
        <authorList>
            <person name="Ivanova E.P."/>
            <person name="Ng H.J."/>
            <person name="Webb H.K."/>
            <person name="Feng G."/>
            <person name="Oshima K."/>
            <person name="Hattori M."/>
            <person name="Ohkuma M."/>
            <person name="Sergeev A.F."/>
            <person name="Mikhailov V.V."/>
            <person name="Crawford R.J."/>
            <person name="Sawabe T."/>
        </authorList>
    </citation>
    <scope>NUCLEOTIDE SEQUENCE [LARGE SCALE GENOMIC DNA]</scope>
    <source>
        <strain evidence="3">A3d10 and R9SW1</strain>
    </source>
</reference>
<organism evidence="2 3">
    <name type="scientific">Marinobacter salarius</name>
    <dbReference type="NCBI Taxonomy" id="1420917"/>
    <lineage>
        <taxon>Bacteria</taxon>
        <taxon>Pseudomonadati</taxon>
        <taxon>Pseudomonadota</taxon>
        <taxon>Gammaproteobacteria</taxon>
        <taxon>Pseudomonadales</taxon>
        <taxon>Marinobacteraceae</taxon>
        <taxon>Marinobacter</taxon>
    </lineage>
</organism>
<gene>
    <name evidence="2" type="ORF">AU15_22335</name>
</gene>
<dbReference type="AlphaFoldDB" id="W5YWQ8"/>
<evidence type="ECO:0000256" key="1">
    <source>
        <dbReference type="SAM" id="Phobius"/>
    </source>
</evidence>
<protein>
    <submittedName>
        <fullName evidence="2">Uncharacterized protein</fullName>
    </submittedName>
</protein>
<dbReference type="Proteomes" id="UP000035081">
    <property type="component" value="Chromosome"/>
</dbReference>
<sequence length="44" mass="5159">MLEYLRFSAWQAILMAALALLAFVEDLWLLGISTLHMMLIYSIW</sequence>
<dbReference type="EMBL" id="CP007152">
    <property type="protein sequence ID" value="AHI33500.1"/>
    <property type="molecule type" value="Genomic_DNA"/>
</dbReference>
<accession>W5YWQ8</accession>
<keyword evidence="1" id="KW-1133">Transmembrane helix</keyword>
<evidence type="ECO:0000313" key="2">
    <source>
        <dbReference type="EMBL" id="AHI33500.1"/>
    </source>
</evidence>
<proteinExistence type="predicted"/>
<dbReference type="KEGG" id="msr:AU15_22335"/>